<dbReference type="InterPro" id="IPR008258">
    <property type="entry name" value="Transglycosylase_SLT_dom_1"/>
</dbReference>
<dbReference type="Proteomes" id="UP000278036">
    <property type="component" value="Unassembled WGS sequence"/>
</dbReference>
<dbReference type="Pfam" id="PF01464">
    <property type="entry name" value="SLT"/>
    <property type="match status" value="1"/>
</dbReference>
<evidence type="ECO:0000256" key="1">
    <source>
        <dbReference type="ARBA" id="ARBA00007734"/>
    </source>
</evidence>
<dbReference type="InParanoid" id="A0A3A9JKY5"/>
<dbReference type="GO" id="GO:0004553">
    <property type="term" value="F:hydrolase activity, hydrolyzing O-glycosyl compounds"/>
    <property type="evidence" value="ECO:0007669"/>
    <property type="project" value="InterPro"/>
</dbReference>
<dbReference type="CDD" id="cd13401">
    <property type="entry name" value="Slt70-like"/>
    <property type="match status" value="1"/>
</dbReference>
<evidence type="ECO:0000313" key="9">
    <source>
        <dbReference type="Proteomes" id="UP000278036"/>
    </source>
</evidence>
<comment type="caution">
    <text evidence="6">The sequence shown here is derived from an EMBL/GenBank/DDBJ whole genome shotgun (WGS) entry which is preliminary data.</text>
</comment>
<feature type="signal peptide" evidence="4">
    <location>
        <begin position="1"/>
        <end position="31"/>
    </location>
</feature>
<keyword evidence="8" id="KW-1185">Reference proteome</keyword>
<dbReference type="InterPro" id="IPR008939">
    <property type="entry name" value="Lytic_TGlycosylase_superhlx_U"/>
</dbReference>
<feature type="domain" description="Transglycosylase SLT" evidence="5">
    <location>
        <begin position="511"/>
        <end position="607"/>
    </location>
</feature>
<evidence type="ECO:0000259" key="5">
    <source>
        <dbReference type="Pfam" id="PF01464"/>
    </source>
</evidence>
<protein>
    <submittedName>
        <fullName evidence="6">Lytic transglycosylase domain-containing protein</fullName>
    </submittedName>
</protein>
<dbReference type="EMBL" id="RFLX01000004">
    <property type="protein sequence ID" value="RMI25700.1"/>
    <property type="molecule type" value="Genomic_DNA"/>
</dbReference>
<dbReference type="GO" id="GO:0016020">
    <property type="term" value="C:membrane"/>
    <property type="evidence" value="ECO:0007669"/>
    <property type="project" value="InterPro"/>
</dbReference>
<dbReference type="AlphaFoldDB" id="A0A3A9JKY5"/>
<dbReference type="GO" id="GO:0008933">
    <property type="term" value="F:peptidoglycan lytic transglycosylase activity"/>
    <property type="evidence" value="ECO:0007669"/>
    <property type="project" value="InterPro"/>
</dbReference>
<dbReference type="SUPFAM" id="SSF53955">
    <property type="entry name" value="Lysozyme-like"/>
    <property type="match status" value="1"/>
</dbReference>
<evidence type="ECO:0000313" key="8">
    <source>
        <dbReference type="Proteomes" id="UP000274097"/>
    </source>
</evidence>
<organism evidence="6 9">
    <name type="scientific">Teichococcus wenyumeiae</name>
    <dbReference type="NCBI Taxonomy" id="2478470"/>
    <lineage>
        <taxon>Bacteria</taxon>
        <taxon>Pseudomonadati</taxon>
        <taxon>Pseudomonadota</taxon>
        <taxon>Alphaproteobacteria</taxon>
        <taxon>Acetobacterales</taxon>
        <taxon>Roseomonadaceae</taxon>
        <taxon>Roseomonas</taxon>
    </lineage>
</organism>
<dbReference type="Gene3D" id="1.25.20.10">
    <property type="entry name" value="Bacterial muramidases"/>
    <property type="match status" value="1"/>
</dbReference>
<dbReference type="EMBL" id="RAQU01000042">
    <property type="protein sequence ID" value="RKK04466.1"/>
    <property type="molecule type" value="Genomic_DNA"/>
</dbReference>
<evidence type="ECO:0000256" key="3">
    <source>
        <dbReference type="ARBA" id="ARBA00022729"/>
    </source>
</evidence>
<proteinExistence type="inferred from homology"/>
<dbReference type="Gene3D" id="1.10.530.10">
    <property type="match status" value="1"/>
</dbReference>
<dbReference type="PANTHER" id="PTHR37423">
    <property type="entry name" value="SOLUBLE LYTIC MUREIN TRANSGLYCOSYLASE-RELATED"/>
    <property type="match status" value="1"/>
</dbReference>
<dbReference type="OrthoDB" id="9815002at2"/>
<comment type="similarity">
    <text evidence="1">Belongs to the transglycosylase Slt family.</text>
</comment>
<gene>
    <name evidence="6" type="ORF">D6Z83_09225</name>
    <name evidence="7" type="ORF">EBE87_08325</name>
</gene>
<dbReference type="GO" id="GO:0042597">
    <property type="term" value="C:periplasmic space"/>
    <property type="evidence" value="ECO:0007669"/>
    <property type="project" value="InterPro"/>
</dbReference>
<dbReference type="PROSITE" id="PS00922">
    <property type="entry name" value="TRANSGLYCOSYLASE"/>
    <property type="match status" value="1"/>
</dbReference>
<evidence type="ECO:0000256" key="2">
    <source>
        <dbReference type="ARBA" id="ARBA00009387"/>
    </source>
</evidence>
<keyword evidence="3 4" id="KW-0732">Signal</keyword>
<dbReference type="RefSeq" id="WP_120638031.1">
    <property type="nucleotide sequence ID" value="NZ_RAQU01000042.1"/>
</dbReference>
<dbReference type="GO" id="GO:0000270">
    <property type="term" value="P:peptidoglycan metabolic process"/>
    <property type="evidence" value="ECO:0007669"/>
    <property type="project" value="InterPro"/>
</dbReference>
<dbReference type="Proteomes" id="UP000274097">
    <property type="component" value="Unassembled WGS sequence"/>
</dbReference>
<feature type="chain" id="PRO_5017404397" evidence="4">
    <location>
        <begin position="32"/>
        <end position="678"/>
    </location>
</feature>
<evidence type="ECO:0000256" key="4">
    <source>
        <dbReference type="SAM" id="SignalP"/>
    </source>
</evidence>
<dbReference type="InterPro" id="IPR023346">
    <property type="entry name" value="Lysozyme-like_dom_sf"/>
</dbReference>
<evidence type="ECO:0000313" key="6">
    <source>
        <dbReference type="EMBL" id="RKK04466.1"/>
    </source>
</evidence>
<accession>A0A3A9JKY5</accession>
<name>A0A3A9JKY5_9PROT</name>
<comment type="similarity">
    <text evidence="2">Belongs to the virb1 family.</text>
</comment>
<evidence type="ECO:0000313" key="7">
    <source>
        <dbReference type="EMBL" id="RMI25700.1"/>
    </source>
</evidence>
<dbReference type="InterPro" id="IPR000189">
    <property type="entry name" value="Transglyc_AS"/>
</dbReference>
<dbReference type="SUPFAM" id="SSF48435">
    <property type="entry name" value="Bacterial muramidases"/>
    <property type="match status" value="1"/>
</dbReference>
<dbReference type="PANTHER" id="PTHR37423:SF2">
    <property type="entry name" value="MEMBRANE-BOUND LYTIC MUREIN TRANSGLYCOSYLASE C"/>
    <property type="match status" value="1"/>
</dbReference>
<reference evidence="6 9" key="1">
    <citation type="submission" date="2018-09" db="EMBL/GenBank/DDBJ databases">
        <title>Roseomonas sp. nov., isolated from feces of Tibetan antelopes in the Qinghai-Tibet plateau, China.</title>
        <authorList>
            <person name="Tian Z."/>
        </authorList>
    </citation>
    <scope>NUCLEOTIDE SEQUENCE [LARGE SCALE GENOMIC DNA]</scope>
    <source>
        <strain evidence="7 8">Z23</strain>
        <strain evidence="6 9">Z24</strain>
    </source>
</reference>
<sequence>MRRPCPAPARRPTRALLLAPLLFGLALPAAAQPWANESARAAGRSAIAAANAGRWPDAAALAVTADPLAAKLVQWMRLQVRGMATTEEIAAFLSANPDWPMRATLLARAEELLPLMPSDALVLRLYEHETPRSLGAAQALADARQRQGADPLPILRQAWREASAEAPDEAVFLARNAAILTPDDHRFRFERLAWARQFAAAARLLPMLPAEAQATASQRLALAAERPGAEAGLPARPTDIGMAAEWARFLRRQDRDAEAAAVWQAAEPLQENLTPQAASAIWTERPVLARKLLRLGNPQAAWRVAARHGQPADTAGLHDAEFLAGFIALRRLNDPALAARHFAVLGQDSSSVITRTRAHYWRGRAAAALGRATEARDHYLEAAALPTGFYGQLGALALGETAPQLSARITAVVPATPSAAAASAFLDKELARAVVTLADLGDTNRARTFLLRIEDLAPDPATQVLTARLANSIGRPDHAVWVARRSGIDGVMLLPEGYPTPYPVTSTGLAEPAFINAISRQESNFDPAAVSPANARGLMQLLPGTAAQVARQMGVPTQVAWLTTQPQHNIMLGSQYLADQIARFGNLAMAAAAFNAGPRRVEEWLVTYGDPRLGPTADGGDMIDWIEQIPFNETRNYVQRVVENAVIYRALDPGTAALDHPLKPWLPSGSLMPATAAR</sequence>